<feature type="coiled-coil region" evidence="2">
    <location>
        <begin position="70"/>
        <end position="122"/>
    </location>
</feature>
<evidence type="ECO:0000256" key="1">
    <source>
        <dbReference type="ARBA" id="ARBA00023157"/>
    </source>
</evidence>
<dbReference type="Gene3D" id="2.40.50.1060">
    <property type="match status" value="1"/>
</dbReference>
<proteinExistence type="predicted"/>
<evidence type="ECO:0000259" key="3">
    <source>
        <dbReference type="PROSITE" id="PS51323"/>
    </source>
</evidence>
<comment type="caution">
    <text evidence="4">The sequence shown here is derived from an EMBL/GenBank/DDBJ whole genome shotgun (WGS) entry which is preliminary data.</text>
</comment>
<gene>
    <name evidence="4" type="ORF">O3P69_020039</name>
</gene>
<dbReference type="SUPFAM" id="SSF57184">
    <property type="entry name" value="Growth factor receptor domain"/>
    <property type="match status" value="1"/>
</dbReference>
<evidence type="ECO:0000313" key="4">
    <source>
        <dbReference type="EMBL" id="KAK8387847.1"/>
    </source>
</evidence>
<feature type="domain" description="IGFBP N-terminal" evidence="3">
    <location>
        <begin position="119"/>
        <end position="189"/>
    </location>
</feature>
<dbReference type="EMBL" id="JARAKH010000029">
    <property type="protein sequence ID" value="KAK8387847.1"/>
    <property type="molecule type" value="Genomic_DNA"/>
</dbReference>
<dbReference type="InterPro" id="IPR000867">
    <property type="entry name" value="IGFBP-like"/>
</dbReference>
<protein>
    <recommendedName>
        <fullName evidence="3">IGFBP N-terminal domain-containing protein</fullName>
    </recommendedName>
</protein>
<reference evidence="4 5" key="1">
    <citation type="submission" date="2023-03" db="EMBL/GenBank/DDBJ databases">
        <title>High-quality genome of Scylla paramamosain provides insights in environmental adaptation.</title>
        <authorList>
            <person name="Zhang L."/>
        </authorList>
    </citation>
    <scope>NUCLEOTIDE SEQUENCE [LARGE SCALE GENOMIC DNA]</scope>
    <source>
        <strain evidence="4">LZ_2023a</strain>
        <tissue evidence="4">Muscle</tissue>
    </source>
</reference>
<keyword evidence="1" id="KW-1015">Disulfide bond</keyword>
<dbReference type="EMBL" id="JARAKH010000029">
    <property type="protein sequence ID" value="KAK8387846.1"/>
    <property type="molecule type" value="Genomic_DNA"/>
</dbReference>
<evidence type="ECO:0000313" key="5">
    <source>
        <dbReference type="Proteomes" id="UP001487740"/>
    </source>
</evidence>
<dbReference type="Gene3D" id="4.10.40.20">
    <property type="match status" value="1"/>
</dbReference>
<evidence type="ECO:0000256" key="2">
    <source>
        <dbReference type="SAM" id="Coils"/>
    </source>
</evidence>
<dbReference type="PROSITE" id="PS51323">
    <property type="entry name" value="IGFBP_N_2"/>
    <property type="match status" value="1"/>
</dbReference>
<dbReference type="GO" id="GO:0005576">
    <property type="term" value="C:extracellular region"/>
    <property type="evidence" value="ECO:0007669"/>
    <property type="project" value="InterPro"/>
</dbReference>
<keyword evidence="5" id="KW-1185">Reference proteome</keyword>
<keyword evidence="2" id="KW-0175">Coiled coil</keyword>
<sequence length="202" mass="23070">MGEVEEEVKGEERQERALHIYASSGVSGQYSPVLGKVTMRPFSLYYLVALVVVVAVSVQGQLLQQEQVDQHQQQDQQQQQQEQVDQQQQQQEQQQQQQQQQVDQQQQEQQQQQQKEKEEEDQCLPCSEVVCAKELEYHECPWGRVRDPCHCCDECAKGPGDVCGGKNGTCLPGFKCIPRTAGGGRCEWRPLPTFHNKKITKN</sequence>
<organism evidence="4 5">
    <name type="scientific">Scylla paramamosain</name>
    <name type="common">Mud crab</name>
    <dbReference type="NCBI Taxonomy" id="85552"/>
    <lineage>
        <taxon>Eukaryota</taxon>
        <taxon>Metazoa</taxon>
        <taxon>Ecdysozoa</taxon>
        <taxon>Arthropoda</taxon>
        <taxon>Crustacea</taxon>
        <taxon>Multicrustacea</taxon>
        <taxon>Malacostraca</taxon>
        <taxon>Eumalacostraca</taxon>
        <taxon>Eucarida</taxon>
        <taxon>Decapoda</taxon>
        <taxon>Pleocyemata</taxon>
        <taxon>Brachyura</taxon>
        <taxon>Eubrachyura</taxon>
        <taxon>Portunoidea</taxon>
        <taxon>Portunidae</taxon>
        <taxon>Portuninae</taxon>
        <taxon>Scylla</taxon>
    </lineage>
</organism>
<dbReference type="InterPro" id="IPR009030">
    <property type="entry name" value="Growth_fac_rcpt_cys_sf"/>
</dbReference>
<dbReference type="AlphaFoldDB" id="A0AAW0TMH7"/>
<dbReference type="Proteomes" id="UP001487740">
    <property type="component" value="Unassembled WGS sequence"/>
</dbReference>
<accession>A0AAW0TMH7</accession>
<name>A0AAW0TMH7_SCYPA</name>